<accession>A0A8S3A4S9</accession>
<reference evidence="1" key="1">
    <citation type="submission" date="2021-02" db="EMBL/GenBank/DDBJ databases">
        <authorList>
            <person name="Nowell W R."/>
        </authorList>
    </citation>
    <scope>NUCLEOTIDE SEQUENCE</scope>
</reference>
<name>A0A8S3A4S9_9BILA</name>
<feature type="non-terminal residue" evidence="1">
    <location>
        <position position="69"/>
    </location>
</feature>
<organism evidence="1 2">
    <name type="scientific">Didymodactylos carnosus</name>
    <dbReference type="NCBI Taxonomy" id="1234261"/>
    <lineage>
        <taxon>Eukaryota</taxon>
        <taxon>Metazoa</taxon>
        <taxon>Spiralia</taxon>
        <taxon>Gnathifera</taxon>
        <taxon>Rotifera</taxon>
        <taxon>Eurotatoria</taxon>
        <taxon>Bdelloidea</taxon>
        <taxon>Philodinida</taxon>
        <taxon>Philodinidae</taxon>
        <taxon>Didymodactylos</taxon>
    </lineage>
</organism>
<comment type="caution">
    <text evidence="1">The sequence shown here is derived from an EMBL/GenBank/DDBJ whole genome shotgun (WGS) entry which is preliminary data.</text>
</comment>
<proteinExistence type="predicted"/>
<dbReference type="EMBL" id="CAJOBC010153520">
    <property type="protein sequence ID" value="CAF4679499.1"/>
    <property type="molecule type" value="Genomic_DNA"/>
</dbReference>
<evidence type="ECO:0000313" key="2">
    <source>
        <dbReference type="Proteomes" id="UP000681722"/>
    </source>
</evidence>
<sequence>MLAEYATALILDTIKTFDVTMKPEKQGCCANRFCRKGTAKSNKVRPRARAATIIPLTMEFLNEKLIDCV</sequence>
<protein>
    <submittedName>
        <fullName evidence="1">Uncharacterized protein</fullName>
    </submittedName>
</protein>
<dbReference type="AlphaFoldDB" id="A0A8S3A4S9"/>
<evidence type="ECO:0000313" key="1">
    <source>
        <dbReference type="EMBL" id="CAF4679499.1"/>
    </source>
</evidence>
<dbReference type="Proteomes" id="UP000681722">
    <property type="component" value="Unassembled WGS sequence"/>
</dbReference>
<gene>
    <name evidence="1" type="ORF">SRO942_LOCUS51032</name>
</gene>